<organism evidence="2 3">
    <name type="scientific">Oryza meyeriana var. granulata</name>
    <dbReference type="NCBI Taxonomy" id="110450"/>
    <lineage>
        <taxon>Eukaryota</taxon>
        <taxon>Viridiplantae</taxon>
        <taxon>Streptophyta</taxon>
        <taxon>Embryophyta</taxon>
        <taxon>Tracheophyta</taxon>
        <taxon>Spermatophyta</taxon>
        <taxon>Magnoliopsida</taxon>
        <taxon>Liliopsida</taxon>
        <taxon>Poales</taxon>
        <taxon>Poaceae</taxon>
        <taxon>BOP clade</taxon>
        <taxon>Oryzoideae</taxon>
        <taxon>Oryzeae</taxon>
        <taxon>Oryzinae</taxon>
        <taxon>Oryza</taxon>
        <taxon>Oryza meyeriana</taxon>
    </lineage>
</organism>
<comment type="caution">
    <text evidence="2">The sequence shown here is derived from an EMBL/GenBank/DDBJ whole genome shotgun (WGS) entry which is preliminary data.</text>
</comment>
<proteinExistence type="predicted"/>
<feature type="region of interest" description="Disordered" evidence="1">
    <location>
        <begin position="1"/>
        <end position="22"/>
    </location>
</feature>
<dbReference type="AlphaFoldDB" id="A0A6G1DJQ1"/>
<name>A0A6G1DJQ1_9ORYZ</name>
<reference evidence="2 3" key="1">
    <citation type="submission" date="2019-11" db="EMBL/GenBank/DDBJ databases">
        <title>Whole genome sequence of Oryza granulata.</title>
        <authorList>
            <person name="Li W."/>
        </authorList>
    </citation>
    <scope>NUCLEOTIDE SEQUENCE [LARGE SCALE GENOMIC DNA]</scope>
    <source>
        <strain evidence="3">cv. Menghai</strain>
        <tissue evidence="2">Leaf</tissue>
    </source>
</reference>
<dbReference type="Proteomes" id="UP000479710">
    <property type="component" value="Unassembled WGS sequence"/>
</dbReference>
<evidence type="ECO:0000256" key="1">
    <source>
        <dbReference type="SAM" id="MobiDB-lite"/>
    </source>
</evidence>
<keyword evidence="3" id="KW-1185">Reference proteome</keyword>
<dbReference type="EMBL" id="SPHZ02000006">
    <property type="protein sequence ID" value="KAF0912631.1"/>
    <property type="molecule type" value="Genomic_DNA"/>
</dbReference>
<protein>
    <submittedName>
        <fullName evidence="2">Uncharacterized protein</fullName>
    </submittedName>
</protein>
<evidence type="ECO:0000313" key="3">
    <source>
        <dbReference type="Proteomes" id="UP000479710"/>
    </source>
</evidence>
<evidence type="ECO:0000313" key="2">
    <source>
        <dbReference type="EMBL" id="KAF0912631.1"/>
    </source>
</evidence>
<accession>A0A6G1DJQ1</accession>
<gene>
    <name evidence="2" type="ORF">E2562_015305</name>
</gene>
<sequence>MACSHTGCLPPTPPPPHAPARWTERAIDVGGTRRPAARLTPGPSKHMGGGGGRTYGWLCGAATCERATWFARRKLVLTTALANWPLALAGSRAAVACGVGRRHKAAA</sequence>